<evidence type="ECO:0000256" key="3">
    <source>
        <dbReference type="ARBA" id="ARBA00022676"/>
    </source>
</evidence>
<keyword evidence="3" id="KW-0328">Glycosyltransferase</keyword>
<dbReference type="PANTHER" id="PTHR33908">
    <property type="entry name" value="MANNOSYLTRANSFERASE YKCB-RELATED"/>
    <property type="match status" value="1"/>
</dbReference>
<proteinExistence type="predicted"/>
<evidence type="ECO:0000256" key="8">
    <source>
        <dbReference type="SAM" id="Phobius"/>
    </source>
</evidence>
<comment type="caution">
    <text evidence="10">The sequence shown here is derived from an EMBL/GenBank/DDBJ whole genome shotgun (WGS) entry which is preliminary data.</text>
</comment>
<evidence type="ECO:0000256" key="6">
    <source>
        <dbReference type="ARBA" id="ARBA00022989"/>
    </source>
</evidence>
<keyword evidence="5 8" id="KW-0812">Transmembrane</keyword>
<dbReference type="InterPro" id="IPR050297">
    <property type="entry name" value="LipidA_mod_glycosyltrf_83"/>
</dbReference>
<feature type="non-terminal residue" evidence="10">
    <location>
        <position position="135"/>
    </location>
</feature>
<dbReference type="PANTHER" id="PTHR33908:SF11">
    <property type="entry name" value="MEMBRANE PROTEIN"/>
    <property type="match status" value="1"/>
</dbReference>
<keyword evidence="4" id="KW-0808">Transferase</keyword>
<evidence type="ECO:0000313" key="10">
    <source>
        <dbReference type="EMBL" id="GAJ25026.1"/>
    </source>
</evidence>
<dbReference type="AlphaFoldDB" id="X1VZ08"/>
<feature type="transmembrane region" description="Helical" evidence="8">
    <location>
        <begin position="95"/>
        <end position="114"/>
    </location>
</feature>
<keyword evidence="2" id="KW-1003">Cell membrane</keyword>
<evidence type="ECO:0000259" key="9">
    <source>
        <dbReference type="Pfam" id="PF02366"/>
    </source>
</evidence>
<comment type="subcellular location">
    <subcellularLocation>
        <location evidence="1">Cell membrane</location>
        <topology evidence="1">Multi-pass membrane protein</topology>
    </subcellularLocation>
</comment>
<evidence type="ECO:0000256" key="2">
    <source>
        <dbReference type="ARBA" id="ARBA00022475"/>
    </source>
</evidence>
<reference evidence="10" key="1">
    <citation type="journal article" date="2014" name="Front. Microbiol.">
        <title>High frequency of phylogenetically diverse reductive dehalogenase-homologous genes in deep subseafloor sedimentary metagenomes.</title>
        <authorList>
            <person name="Kawai M."/>
            <person name="Futagami T."/>
            <person name="Toyoda A."/>
            <person name="Takaki Y."/>
            <person name="Nishi S."/>
            <person name="Hori S."/>
            <person name="Arai W."/>
            <person name="Tsubouchi T."/>
            <person name="Morono Y."/>
            <person name="Uchiyama I."/>
            <person name="Ito T."/>
            <person name="Fujiyama A."/>
            <person name="Inagaki F."/>
            <person name="Takami H."/>
        </authorList>
    </citation>
    <scope>NUCLEOTIDE SEQUENCE</scope>
    <source>
        <strain evidence="10">Expedition CK06-06</strain>
    </source>
</reference>
<keyword evidence="6 8" id="KW-1133">Transmembrane helix</keyword>
<dbReference type="GO" id="GO:0005886">
    <property type="term" value="C:plasma membrane"/>
    <property type="evidence" value="ECO:0007669"/>
    <property type="project" value="UniProtKB-SubCell"/>
</dbReference>
<feature type="domain" description="ArnT-like N-terminal" evidence="9">
    <location>
        <begin position="57"/>
        <end position="134"/>
    </location>
</feature>
<dbReference type="Pfam" id="PF02366">
    <property type="entry name" value="PMT"/>
    <property type="match status" value="1"/>
</dbReference>
<evidence type="ECO:0000256" key="7">
    <source>
        <dbReference type="ARBA" id="ARBA00023136"/>
    </source>
</evidence>
<name>X1VZ08_9ZZZZ</name>
<keyword evidence="7 8" id="KW-0472">Membrane</keyword>
<feature type="transmembrane region" description="Helical" evidence="8">
    <location>
        <begin position="68"/>
        <end position="89"/>
    </location>
</feature>
<dbReference type="EMBL" id="BARW01036258">
    <property type="protein sequence ID" value="GAJ25026.1"/>
    <property type="molecule type" value="Genomic_DNA"/>
</dbReference>
<dbReference type="GO" id="GO:0000030">
    <property type="term" value="F:mannosyltransferase activity"/>
    <property type="evidence" value="ECO:0007669"/>
    <property type="project" value="InterPro"/>
</dbReference>
<evidence type="ECO:0000256" key="5">
    <source>
        <dbReference type="ARBA" id="ARBA00022692"/>
    </source>
</evidence>
<evidence type="ECO:0000256" key="4">
    <source>
        <dbReference type="ARBA" id="ARBA00022679"/>
    </source>
</evidence>
<organism evidence="10">
    <name type="scientific">marine sediment metagenome</name>
    <dbReference type="NCBI Taxonomy" id="412755"/>
    <lineage>
        <taxon>unclassified sequences</taxon>
        <taxon>metagenomes</taxon>
        <taxon>ecological metagenomes</taxon>
    </lineage>
</organism>
<dbReference type="GO" id="GO:0006493">
    <property type="term" value="P:protein O-linked glycosylation"/>
    <property type="evidence" value="ECO:0007669"/>
    <property type="project" value="InterPro"/>
</dbReference>
<gene>
    <name evidence="10" type="ORF">S12H4_56326</name>
</gene>
<protein>
    <recommendedName>
        <fullName evidence="9">ArnT-like N-terminal domain-containing protein</fullName>
    </recommendedName>
</protein>
<accession>X1VZ08</accession>
<evidence type="ECO:0000256" key="1">
    <source>
        <dbReference type="ARBA" id="ARBA00004651"/>
    </source>
</evidence>
<dbReference type="GO" id="GO:0008610">
    <property type="term" value="P:lipid biosynthetic process"/>
    <property type="evidence" value="ECO:0007669"/>
    <property type="project" value="UniProtKB-ARBA"/>
</dbReference>
<dbReference type="InterPro" id="IPR003342">
    <property type="entry name" value="ArnT-like_N"/>
</dbReference>
<sequence length="135" mass="15617">MADWHSWRQADTASIALNFAKNGINILYPRSFKNPSVHLNPNNYFLNEFPFYNALVALFYMQFGINEIYARLVSIFFSSLTCVFLYLLVSRYSSTLTALLSGLFYAILPYNIYYGRVILPDPTFIFFSVLSLYLA</sequence>
<dbReference type="GO" id="GO:0016763">
    <property type="term" value="F:pentosyltransferase activity"/>
    <property type="evidence" value="ECO:0007669"/>
    <property type="project" value="TreeGrafter"/>
</dbReference>